<dbReference type="GO" id="GO:0106408">
    <property type="term" value="F:diadenylate cyclase activity"/>
    <property type="evidence" value="ECO:0007669"/>
    <property type="project" value="UniProtKB-EC"/>
</dbReference>
<dbReference type="InterPro" id="IPR034701">
    <property type="entry name" value="CdaA"/>
</dbReference>
<dbReference type="PROSITE" id="PS51794">
    <property type="entry name" value="DAC"/>
    <property type="match status" value="1"/>
</dbReference>
<dbReference type="EC" id="2.7.7.85" evidence="10"/>
<evidence type="ECO:0000256" key="4">
    <source>
        <dbReference type="ARBA" id="ARBA00022692"/>
    </source>
</evidence>
<dbReference type="InterPro" id="IPR014046">
    <property type="entry name" value="C-di-AMP_synthase"/>
</dbReference>
<reference evidence="12" key="1">
    <citation type="journal article" date="2020" name="mSystems">
        <title>Genome- and Community-Level Interaction Insights into Carbon Utilization and Element Cycling Functions of Hydrothermarchaeota in Hydrothermal Sediment.</title>
        <authorList>
            <person name="Zhou Z."/>
            <person name="Liu Y."/>
            <person name="Xu W."/>
            <person name="Pan J."/>
            <person name="Luo Z.H."/>
            <person name="Li M."/>
        </authorList>
    </citation>
    <scope>NUCLEOTIDE SEQUENCE [LARGE SCALE GENOMIC DNA]</scope>
    <source>
        <strain evidence="12">HyVt-102</strain>
    </source>
</reference>
<dbReference type="PANTHER" id="PTHR34185">
    <property type="entry name" value="DIADENYLATE CYCLASE"/>
    <property type="match status" value="1"/>
</dbReference>
<name>A0A7C0ZDK1_UNCW3</name>
<evidence type="ECO:0000259" key="11">
    <source>
        <dbReference type="PROSITE" id="PS51794"/>
    </source>
</evidence>
<dbReference type="Pfam" id="PF19293">
    <property type="entry name" value="CdaA_N"/>
    <property type="match status" value="1"/>
</dbReference>
<protein>
    <recommendedName>
        <fullName evidence="10">Diadenylate cyclase</fullName>
        <shortName evidence="10">DAC</shortName>
        <ecNumber evidence="10">2.7.7.85</ecNumber>
    </recommendedName>
    <alternativeName>
        <fullName evidence="10">Cyclic-di-AMP synthase</fullName>
        <shortName evidence="10">c-di-AMP synthase</shortName>
    </alternativeName>
</protein>
<comment type="caution">
    <text evidence="12">The sequence shown here is derived from an EMBL/GenBank/DDBJ whole genome shotgun (WGS) entry which is preliminary data.</text>
</comment>
<dbReference type="FunFam" id="3.40.1700.10:FF:000002">
    <property type="entry name" value="Diadenylate cyclase"/>
    <property type="match status" value="1"/>
</dbReference>
<dbReference type="GO" id="GO:0004016">
    <property type="term" value="F:adenylate cyclase activity"/>
    <property type="evidence" value="ECO:0007669"/>
    <property type="project" value="UniProtKB-UniRule"/>
</dbReference>
<keyword evidence="9 10" id="KW-0472">Membrane</keyword>
<dbReference type="AlphaFoldDB" id="A0A7C0ZDK1"/>
<keyword evidence="4 10" id="KW-0812">Transmembrane</keyword>
<dbReference type="GO" id="GO:0006171">
    <property type="term" value="P:cAMP biosynthetic process"/>
    <property type="evidence" value="ECO:0007669"/>
    <property type="project" value="InterPro"/>
</dbReference>
<dbReference type="InterPro" id="IPR045585">
    <property type="entry name" value="CdaA_N"/>
</dbReference>
<keyword evidence="8 10" id="KW-1133">Transmembrane helix</keyword>
<dbReference type="Proteomes" id="UP000885847">
    <property type="component" value="Unassembled WGS sequence"/>
</dbReference>
<feature type="transmembrane region" description="Helical" evidence="10">
    <location>
        <begin position="57"/>
        <end position="75"/>
    </location>
</feature>
<evidence type="ECO:0000256" key="5">
    <source>
        <dbReference type="ARBA" id="ARBA00022695"/>
    </source>
</evidence>
<keyword evidence="7 10" id="KW-0067">ATP-binding</keyword>
<feature type="domain" description="DAC" evidence="11">
    <location>
        <begin position="76"/>
        <end position="233"/>
    </location>
</feature>
<evidence type="ECO:0000256" key="7">
    <source>
        <dbReference type="ARBA" id="ARBA00022840"/>
    </source>
</evidence>
<evidence type="ECO:0000256" key="6">
    <source>
        <dbReference type="ARBA" id="ARBA00022741"/>
    </source>
</evidence>
<keyword evidence="5 10" id="KW-0548">Nucleotidyltransferase</keyword>
<evidence type="ECO:0000313" key="12">
    <source>
        <dbReference type="EMBL" id="HDI83119.1"/>
    </source>
</evidence>
<feature type="transmembrane region" description="Helical" evidence="10">
    <location>
        <begin position="6"/>
        <end position="25"/>
    </location>
</feature>
<dbReference type="Gene3D" id="3.40.1700.10">
    <property type="entry name" value="DNA integrity scanning protein, DisA, N-terminal domain"/>
    <property type="match status" value="1"/>
</dbReference>
<comment type="catalytic activity">
    <reaction evidence="1 10">
        <text>2 ATP = 3',3'-c-di-AMP + 2 diphosphate</text>
        <dbReference type="Rhea" id="RHEA:35655"/>
        <dbReference type="ChEBI" id="CHEBI:30616"/>
        <dbReference type="ChEBI" id="CHEBI:33019"/>
        <dbReference type="ChEBI" id="CHEBI:71500"/>
        <dbReference type="EC" id="2.7.7.85"/>
    </reaction>
</comment>
<evidence type="ECO:0000256" key="1">
    <source>
        <dbReference type="ARBA" id="ARBA00000877"/>
    </source>
</evidence>
<keyword evidence="3 10" id="KW-0808">Transferase</keyword>
<dbReference type="InterPro" id="IPR036888">
    <property type="entry name" value="DNA_integrity_DisA_N_sf"/>
</dbReference>
<comment type="caution">
    <text evidence="10">Lacks conserved residue(s) required for the propagation of feature annotation.</text>
</comment>
<sequence length="249" mass="26979">MLNFGIVDAIDIIIVAVLVFSILKLFRGTRGVLTIIGIFTLLLLVVIANVFNLKTLRFIVTGFGSMWLVIIVILFQNEIKRTIISIGSIGFSRYILREEREKIASEISEAVKLLSDKRLGALIVIERRTKLDPYMETGIKMEAVVDANLLVSIFSPFSPLHDGAVIIRGGYIVAAKAILPLSSNPNISPATGTRHRAAIGITEETDAICAVVSEETGTISFSKGGNLEKGLDPDALKNKIIESLEKGGG</sequence>
<keyword evidence="2 10" id="KW-1003">Cell membrane</keyword>
<organism evidence="12">
    <name type="scientific">candidate division WOR-3 bacterium</name>
    <dbReference type="NCBI Taxonomy" id="2052148"/>
    <lineage>
        <taxon>Bacteria</taxon>
        <taxon>Bacteria division WOR-3</taxon>
    </lineage>
</organism>
<dbReference type="GO" id="GO:0005524">
    <property type="term" value="F:ATP binding"/>
    <property type="evidence" value="ECO:0007669"/>
    <property type="project" value="UniProtKB-UniRule"/>
</dbReference>
<dbReference type="EMBL" id="DQWE01000238">
    <property type="protein sequence ID" value="HDI83119.1"/>
    <property type="molecule type" value="Genomic_DNA"/>
</dbReference>
<dbReference type="PANTHER" id="PTHR34185:SF1">
    <property type="entry name" value="DIADENYLATE CYCLASE"/>
    <property type="match status" value="1"/>
</dbReference>
<feature type="transmembrane region" description="Helical" evidence="10">
    <location>
        <begin position="32"/>
        <end position="51"/>
    </location>
</feature>
<dbReference type="NCBIfam" id="TIGR00159">
    <property type="entry name" value="diadenylate cyclase CdaA"/>
    <property type="match status" value="1"/>
</dbReference>
<comment type="similarity">
    <text evidence="10">Belongs to the adenylate cyclase family. DacA/CdaA subfamily.</text>
</comment>
<evidence type="ECO:0000256" key="10">
    <source>
        <dbReference type="HAMAP-Rule" id="MF_01499"/>
    </source>
</evidence>
<dbReference type="HAMAP" id="MF_01499">
    <property type="entry name" value="DacA"/>
    <property type="match status" value="1"/>
</dbReference>
<dbReference type="SUPFAM" id="SSF143597">
    <property type="entry name" value="YojJ-like"/>
    <property type="match status" value="1"/>
</dbReference>
<comment type="function">
    <text evidence="10">Catalyzes the condensation of 2 ATP molecules into cyclic di-AMP (c-di-AMP), a second messenger used to regulate differing processes in different bacteria.</text>
</comment>
<dbReference type="InterPro" id="IPR003390">
    <property type="entry name" value="DNA_integrity_scan_DisA_N"/>
</dbReference>
<proteinExistence type="inferred from homology"/>
<gene>
    <name evidence="10" type="primary">dacA</name>
    <name evidence="12" type="ORF">ENF18_04945</name>
</gene>
<accession>A0A7C0ZDK1</accession>
<dbReference type="Pfam" id="PF02457">
    <property type="entry name" value="DAC"/>
    <property type="match status" value="1"/>
</dbReference>
<comment type="subunit">
    <text evidence="10">Probably a homodimer.</text>
</comment>
<dbReference type="InterPro" id="IPR050338">
    <property type="entry name" value="DisA"/>
</dbReference>
<keyword evidence="6 10" id="KW-0547">Nucleotide-binding</keyword>
<evidence type="ECO:0000256" key="8">
    <source>
        <dbReference type="ARBA" id="ARBA00022989"/>
    </source>
</evidence>
<evidence type="ECO:0000256" key="3">
    <source>
        <dbReference type="ARBA" id="ARBA00022679"/>
    </source>
</evidence>
<dbReference type="PIRSF" id="PIRSF004793">
    <property type="entry name" value="UCP004793"/>
    <property type="match status" value="1"/>
</dbReference>
<evidence type="ECO:0000256" key="2">
    <source>
        <dbReference type="ARBA" id="ARBA00022475"/>
    </source>
</evidence>
<evidence type="ECO:0000256" key="9">
    <source>
        <dbReference type="ARBA" id="ARBA00023136"/>
    </source>
</evidence>